<dbReference type="PANTHER" id="PTHR40730">
    <property type="entry name" value="TRANSCRIPTIONAL REGULATOR PROTEIN-LIKE PROTEIN"/>
    <property type="match status" value="1"/>
</dbReference>
<dbReference type="SUPFAM" id="SSF47413">
    <property type="entry name" value="lambda repressor-like DNA-binding domains"/>
    <property type="match status" value="1"/>
</dbReference>
<evidence type="ECO:0000313" key="3">
    <source>
        <dbReference type="Proteomes" id="UP000290932"/>
    </source>
</evidence>
<dbReference type="Gene3D" id="1.10.260.40">
    <property type="entry name" value="lambda repressor-like DNA-binding domains"/>
    <property type="match status" value="1"/>
</dbReference>
<dbReference type="GO" id="GO:0003677">
    <property type="term" value="F:DNA binding"/>
    <property type="evidence" value="ECO:0007669"/>
    <property type="project" value="InterPro"/>
</dbReference>
<dbReference type="Proteomes" id="UP000290932">
    <property type="component" value="Unassembled WGS sequence"/>
</dbReference>
<dbReference type="Pfam" id="PF01381">
    <property type="entry name" value="HTH_3"/>
    <property type="match status" value="1"/>
</dbReference>
<keyword evidence="3" id="KW-1185">Reference proteome</keyword>
<accession>A0A498H5N3</accession>
<name>A0A498H5N3_9EURY</name>
<dbReference type="EMBL" id="LHQS01000001">
    <property type="protein sequence ID" value="RXE57355.1"/>
    <property type="molecule type" value="Genomic_DNA"/>
</dbReference>
<proteinExistence type="predicted"/>
<reference evidence="2 3" key="1">
    <citation type="journal article" date="2015" name="Int. J. Syst. Evol. Microbiol.">
        <title>Methanoculleus taiwanensis sp. nov., a methanogen isolated from deep marine sediment at the deformation front area near Taiwan.</title>
        <authorList>
            <person name="Weng C.Y."/>
            <person name="Chen S.C."/>
            <person name="Lai M.C."/>
            <person name="Wu S.Y."/>
            <person name="Lin S."/>
            <person name="Yang T.F."/>
            <person name="Chen P.C."/>
        </authorList>
    </citation>
    <scope>NUCLEOTIDE SEQUENCE [LARGE SCALE GENOMIC DNA]</scope>
    <source>
        <strain evidence="2 3">CYW4</strain>
    </source>
</reference>
<dbReference type="CDD" id="cd00093">
    <property type="entry name" value="HTH_XRE"/>
    <property type="match status" value="1"/>
</dbReference>
<feature type="domain" description="HTH cro/C1-type" evidence="1">
    <location>
        <begin position="20"/>
        <end position="53"/>
    </location>
</feature>
<dbReference type="RefSeq" id="WP_128693150.1">
    <property type="nucleotide sequence ID" value="NZ_LHQS01000001.1"/>
</dbReference>
<organism evidence="2 3">
    <name type="scientific">Methanoculleus taiwanensis</name>
    <dbReference type="NCBI Taxonomy" id="1550565"/>
    <lineage>
        <taxon>Archaea</taxon>
        <taxon>Methanobacteriati</taxon>
        <taxon>Methanobacteriota</taxon>
        <taxon>Stenosarchaea group</taxon>
        <taxon>Methanomicrobia</taxon>
        <taxon>Methanomicrobiales</taxon>
        <taxon>Methanomicrobiaceae</taxon>
        <taxon>Methanoculleus</taxon>
    </lineage>
</organism>
<dbReference type="PROSITE" id="PS50943">
    <property type="entry name" value="HTH_CROC1"/>
    <property type="match status" value="1"/>
</dbReference>
<sequence>MKLPCQAIVWDVLPAIRAAIAEELIRCGVSQQEAARLLGMAPSAISQYLSGKRGYRIVFENDVKASIRELARDLREGKVDDLAGRICAICIQLREEDREFCRCSEEMSDETPGTPD</sequence>
<gene>
    <name evidence="2" type="ORF">ABH15_04495</name>
</gene>
<dbReference type="OrthoDB" id="42697at2157"/>
<protein>
    <submittedName>
        <fullName evidence="2">Transcriptional regulator</fullName>
    </submittedName>
</protein>
<evidence type="ECO:0000259" key="1">
    <source>
        <dbReference type="PROSITE" id="PS50943"/>
    </source>
</evidence>
<evidence type="ECO:0000313" key="2">
    <source>
        <dbReference type="EMBL" id="RXE57355.1"/>
    </source>
</evidence>
<dbReference type="InterPro" id="IPR010982">
    <property type="entry name" value="Lambda_DNA-bd_dom_sf"/>
</dbReference>
<dbReference type="AlphaFoldDB" id="A0A498H5N3"/>
<comment type="caution">
    <text evidence="2">The sequence shown here is derived from an EMBL/GenBank/DDBJ whole genome shotgun (WGS) entry which is preliminary data.</text>
</comment>
<dbReference type="InterPro" id="IPR001387">
    <property type="entry name" value="Cro/C1-type_HTH"/>
</dbReference>
<dbReference type="PANTHER" id="PTHR40730:SF3">
    <property type="entry name" value="HTH CRO_C1-TYPE DOMAIN-CONTAINING PROTEIN"/>
    <property type="match status" value="1"/>
</dbReference>